<name>A0ABV3Z398_9PROT</name>
<organism evidence="6 7">
    <name type="scientific">Hyphococcus lacteus</name>
    <dbReference type="NCBI Taxonomy" id="3143536"/>
    <lineage>
        <taxon>Bacteria</taxon>
        <taxon>Pseudomonadati</taxon>
        <taxon>Pseudomonadota</taxon>
        <taxon>Alphaproteobacteria</taxon>
        <taxon>Parvularculales</taxon>
        <taxon>Parvularculaceae</taxon>
        <taxon>Hyphococcus</taxon>
    </lineage>
</organism>
<comment type="subcellular location">
    <subcellularLocation>
        <location evidence="1">Membrane</location>
    </subcellularLocation>
</comment>
<evidence type="ECO:0000256" key="5">
    <source>
        <dbReference type="SAM" id="Phobius"/>
    </source>
</evidence>
<evidence type="ECO:0000256" key="4">
    <source>
        <dbReference type="ARBA" id="ARBA00023136"/>
    </source>
</evidence>
<evidence type="ECO:0000256" key="2">
    <source>
        <dbReference type="ARBA" id="ARBA00022692"/>
    </source>
</evidence>
<keyword evidence="4 5" id="KW-0472">Membrane</keyword>
<dbReference type="RefSeq" id="WP_369311587.1">
    <property type="nucleotide sequence ID" value="NZ_JBEHZE010000001.1"/>
</dbReference>
<dbReference type="InterPro" id="IPR023352">
    <property type="entry name" value="MAPEG-like_dom_sf"/>
</dbReference>
<evidence type="ECO:0000313" key="7">
    <source>
        <dbReference type="Proteomes" id="UP001560685"/>
    </source>
</evidence>
<dbReference type="InterPro" id="IPR001129">
    <property type="entry name" value="Membr-assoc_MAPEG"/>
</dbReference>
<comment type="caution">
    <text evidence="6">The sequence shown here is derived from an EMBL/GenBank/DDBJ whole genome shotgun (WGS) entry which is preliminary data.</text>
</comment>
<reference evidence="6 7" key="1">
    <citation type="submission" date="2024-05" db="EMBL/GenBank/DDBJ databases">
        <title>Three bacterial strains, DH-69, EH-24, and ECK-19 isolated from coastal sediments.</title>
        <authorList>
            <person name="Ye Y.-Q."/>
            <person name="Du Z.-J."/>
        </authorList>
    </citation>
    <scope>NUCLEOTIDE SEQUENCE [LARGE SCALE GENOMIC DNA]</scope>
    <source>
        <strain evidence="6 7">ECK-19</strain>
    </source>
</reference>
<dbReference type="Proteomes" id="UP001560685">
    <property type="component" value="Unassembled WGS sequence"/>
</dbReference>
<evidence type="ECO:0000256" key="1">
    <source>
        <dbReference type="ARBA" id="ARBA00004370"/>
    </source>
</evidence>
<dbReference type="SUPFAM" id="SSF161084">
    <property type="entry name" value="MAPEG domain-like"/>
    <property type="match status" value="1"/>
</dbReference>
<proteinExistence type="predicted"/>
<evidence type="ECO:0000313" key="6">
    <source>
        <dbReference type="EMBL" id="MEX6631966.1"/>
    </source>
</evidence>
<dbReference type="EMBL" id="JBEHZE010000001">
    <property type="protein sequence ID" value="MEX6631966.1"/>
    <property type="molecule type" value="Genomic_DNA"/>
</dbReference>
<sequence>MTATSVALLGFVAWLIFLVLSLGIVRTSLVMTGKRAANSFNSSGDDMAPFGYRLTRAHANCYENLPAAAALLLYAMATGQTEITNGLAYIFLGARIAQSVAHLISTNRSFVLIRFVFFVIQIAIMVIWLLSFFGIV</sequence>
<dbReference type="Gene3D" id="1.20.120.550">
    <property type="entry name" value="Membrane associated eicosanoid/glutathione metabolism-like domain"/>
    <property type="match status" value="1"/>
</dbReference>
<keyword evidence="3 5" id="KW-1133">Transmembrane helix</keyword>
<feature type="transmembrane region" description="Helical" evidence="5">
    <location>
        <begin position="6"/>
        <end position="25"/>
    </location>
</feature>
<dbReference type="Pfam" id="PF01124">
    <property type="entry name" value="MAPEG"/>
    <property type="match status" value="1"/>
</dbReference>
<feature type="transmembrane region" description="Helical" evidence="5">
    <location>
        <begin position="111"/>
        <end position="135"/>
    </location>
</feature>
<evidence type="ECO:0000256" key="3">
    <source>
        <dbReference type="ARBA" id="ARBA00022989"/>
    </source>
</evidence>
<keyword evidence="2 5" id="KW-0812">Transmembrane</keyword>
<protein>
    <submittedName>
        <fullName evidence="6">MAPEG family protein</fullName>
    </submittedName>
</protein>
<keyword evidence="7" id="KW-1185">Reference proteome</keyword>
<gene>
    <name evidence="6" type="ORF">ABFZ84_00245</name>
</gene>
<accession>A0ABV3Z398</accession>